<reference evidence="1" key="1">
    <citation type="submission" date="2022-07" db="EMBL/GenBank/DDBJ databases">
        <title>Complete Genome Sequence of the Radioresistant Bacterium Deinococcus aetherius ST0316, Isolated from the Air Dust collected in Lower Stratosphere above Japan.</title>
        <authorList>
            <person name="Satoh K."/>
            <person name="Hagiwara K."/>
            <person name="Katsumata K."/>
            <person name="Kubo A."/>
            <person name="Yokobori S."/>
            <person name="Yamagishi A."/>
            <person name="Oono Y."/>
            <person name="Narumi I."/>
        </authorList>
    </citation>
    <scope>NUCLEOTIDE SEQUENCE</scope>
    <source>
        <strain evidence="1">ST0316</strain>
    </source>
</reference>
<keyword evidence="2" id="KW-1185">Reference proteome</keyword>
<sequence length="283" mass="31203">MPQLPSSPSLDYLRGQAKRLLKAFLGGDVQARERFAAHLNRRAPATTDERRVRLADAQFVLAREFGFPSWARLAAYVEAAQAPSAPASPADRRSMRRRFLDELAASLLAWSHAHDTQSLGARFALMPLRDILAVREQLNATGELPLVVDGLIQGLSHRQPRVRFDCAGALDHMADGRCAVPLRRLLNDPVPRVRRAALHSLTCDACKLSPLGSEGDLVPVMLDVALNDPSIRVRRSAVPLLESHADARVEETLQTLALSDDLILSRTAQQVLRRQGVRVEEEG</sequence>
<name>A0ABM8ADL3_9DEIO</name>
<evidence type="ECO:0000313" key="2">
    <source>
        <dbReference type="Proteomes" id="UP001064971"/>
    </source>
</evidence>
<protein>
    <recommendedName>
        <fullName evidence="3">HEAT repeat domain-containing protein</fullName>
    </recommendedName>
</protein>
<proteinExistence type="predicted"/>
<dbReference type="Proteomes" id="UP001064971">
    <property type="component" value="Chromosome"/>
</dbReference>
<dbReference type="Gene3D" id="1.25.10.10">
    <property type="entry name" value="Leucine-rich Repeat Variant"/>
    <property type="match status" value="1"/>
</dbReference>
<dbReference type="EMBL" id="AP026560">
    <property type="protein sequence ID" value="BDP41806.1"/>
    <property type="molecule type" value="Genomic_DNA"/>
</dbReference>
<dbReference type="InterPro" id="IPR011989">
    <property type="entry name" value="ARM-like"/>
</dbReference>
<evidence type="ECO:0008006" key="3">
    <source>
        <dbReference type="Google" id="ProtNLM"/>
    </source>
</evidence>
<accession>A0ABM8ADL3</accession>
<dbReference type="RefSeq" id="WP_264774533.1">
    <property type="nucleotide sequence ID" value="NZ_AP026560.1"/>
</dbReference>
<dbReference type="SUPFAM" id="SSF48371">
    <property type="entry name" value="ARM repeat"/>
    <property type="match status" value="1"/>
</dbReference>
<dbReference type="InterPro" id="IPR016024">
    <property type="entry name" value="ARM-type_fold"/>
</dbReference>
<evidence type="ECO:0000313" key="1">
    <source>
        <dbReference type="EMBL" id="BDP41806.1"/>
    </source>
</evidence>
<organism evidence="1 2">
    <name type="scientific">Deinococcus aetherius</name>
    <dbReference type="NCBI Taxonomy" id="200252"/>
    <lineage>
        <taxon>Bacteria</taxon>
        <taxon>Thermotogati</taxon>
        <taxon>Deinococcota</taxon>
        <taxon>Deinococci</taxon>
        <taxon>Deinococcales</taxon>
        <taxon>Deinococcaceae</taxon>
        <taxon>Deinococcus</taxon>
    </lineage>
</organism>
<gene>
    <name evidence="1" type="ORF">DAETH_17750</name>
</gene>